<reference evidence="4 5" key="1">
    <citation type="submission" date="2017-11" db="EMBL/GenBank/DDBJ databases">
        <title>Isolation and Characterization of Family Methanocellaceae Species from Potential Methane Hydrate Area Offshore Southwestern Taiwan.</title>
        <authorList>
            <person name="Zhang W.-L."/>
            <person name="Chen W.-C."/>
            <person name="Lai M.-C."/>
            <person name="Chen S.-C."/>
        </authorList>
    </citation>
    <scope>NUCLEOTIDE SEQUENCE [LARGE SCALE GENOMIC DNA]</scope>
    <source>
        <strain evidence="4 5">CWC-04</strain>
    </source>
</reference>
<dbReference type="PROSITE" id="PS51146">
    <property type="entry name" value="KAIC"/>
    <property type="match status" value="1"/>
</dbReference>
<dbReference type="InterPro" id="IPR027417">
    <property type="entry name" value="P-loop_NTPase"/>
</dbReference>
<name>A0AAP2RH32_9EURY</name>
<dbReference type="NCBIfam" id="TIGR03880">
    <property type="entry name" value="KaiC_arch_3"/>
    <property type="match status" value="1"/>
</dbReference>
<keyword evidence="1" id="KW-0547">Nucleotide-binding</keyword>
<dbReference type="PANTHER" id="PTHR43637">
    <property type="entry name" value="UPF0273 PROTEIN TM_0370"/>
    <property type="match status" value="1"/>
</dbReference>
<dbReference type="Gene3D" id="3.40.50.300">
    <property type="entry name" value="P-loop containing nucleotide triphosphate hydrolases"/>
    <property type="match status" value="1"/>
</dbReference>
<organism evidence="4 5">
    <name type="scientific">Methanooceanicella nereidis</name>
    <dbReference type="NCBI Taxonomy" id="2052831"/>
    <lineage>
        <taxon>Archaea</taxon>
        <taxon>Methanobacteriati</taxon>
        <taxon>Methanobacteriota</taxon>
        <taxon>Stenosarchaea group</taxon>
        <taxon>Methanomicrobia</taxon>
        <taxon>Methanocellales</taxon>
        <taxon>Methanocellaceae</taxon>
        <taxon>Methanooceanicella</taxon>
    </lineage>
</organism>
<proteinExistence type="predicted"/>
<dbReference type="InterPro" id="IPR010624">
    <property type="entry name" value="KaiC_dom"/>
</dbReference>
<dbReference type="Proteomes" id="UP001320159">
    <property type="component" value="Unassembled WGS sequence"/>
</dbReference>
<dbReference type="InterPro" id="IPR014774">
    <property type="entry name" value="KaiC-like_dom"/>
</dbReference>
<accession>A0AAP2RH32</accession>
<dbReference type="InterPro" id="IPR022420">
    <property type="entry name" value="Circ_KaiC_arc"/>
</dbReference>
<keyword evidence="2" id="KW-0067">ATP-binding</keyword>
<dbReference type="PANTHER" id="PTHR43637:SF1">
    <property type="entry name" value="UPF0273 PROTEIN TM_0370"/>
    <property type="match status" value="1"/>
</dbReference>
<protein>
    <submittedName>
        <fullName evidence="4">KaiC domain-containing protein</fullName>
    </submittedName>
</protein>
<dbReference type="GO" id="GO:0005524">
    <property type="term" value="F:ATP binding"/>
    <property type="evidence" value="ECO:0007669"/>
    <property type="project" value="UniProtKB-KW"/>
</dbReference>
<dbReference type="AlphaFoldDB" id="A0AAP2RH32"/>
<dbReference type="EMBL" id="PGCK01000013">
    <property type="protein sequence ID" value="MCD1296065.1"/>
    <property type="molecule type" value="Genomic_DNA"/>
</dbReference>
<sequence length="231" mass="26171">MKLLSTGVNGLDELLHGGFPEKHMVVVFGGMGTGKSTLALQFIVNGLMKGEKTVYMSLEERENEIVESARGFGWDIQSFIDNNMLILIRLDPNDIKSTLSRIKNEMPKLIKSFGASRLVIDSITLFEMMFSDEAERRLNLFEIFAILKETGVTALITSEAAREDSYSTRYGLVEYVADGVIMLRYVRQDELRDVKLAVEVVKMRRHNHSRSIKPYDITNEGIVVHSESEVF</sequence>
<dbReference type="SUPFAM" id="SSF52540">
    <property type="entry name" value="P-loop containing nucleoside triphosphate hydrolases"/>
    <property type="match status" value="1"/>
</dbReference>
<dbReference type="Pfam" id="PF06745">
    <property type="entry name" value="ATPase"/>
    <property type="match status" value="1"/>
</dbReference>
<evidence type="ECO:0000313" key="4">
    <source>
        <dbReference type="EMBL" id="MCD1296065.1"/>
    </source>
</evidence>
<feature type="domain" description="KaiC" evidence="3">
    <location>
        <begin position="2"/>
        <end position="231"/>
    </location>
</feature>
<evidence type="ECO:0000256" key="2">
    <source>
        <dbReference type="ARBA" id="ARBA00022840"/>
    </source>
</evidence>
<evidence type="ECO:0000256" key="1">
    <source>
        <dbReference type="ARBA" id="ARBA00022741"/>
    </source>
</evidence>
<evidence type="ECO:0000313" key="5">
    <source>
        <dbReference type="Proteomes" id="UP001320159"/>
    </source>
</evidence>
<keyword evidence="5" id="KW-1185">Reference proteome</keyword>
<comment type="caution">
    <text evidence="4">The sequence shown here is derived from an EMBL/GenBank/DDBJ whole genome shotgun (WGS) entry which is preliminary data.</text>
</comment>
<gene>
    <name evidence="4" type="ORF">CUJ83_13760</name>
</gene>
<dbReference type="CDD" id="cd01124">
    <property type="entry name" value="KaiC-like"/>
    <property type="match status" value="1"/>
</dbReference>
<evidence type="ECO:0000259" key="3">
    <source>
        <dbReference type="PROSITE" id="PS51146"/>
    </source>
</evidence>